<comment type="similarity">
    <text evidence="2">Belongs to the biopterin-dependent aromatic amino acid hydroxylase family.</text>
</comment>
<evidence type="ECO:0000256" key="3">
    <source>
        <dbReference type="ARBA" id="ARBA00022723"/>
    </source>
</evidence>
<evidence type="ECO:0000256" key="1">
    <source>
        <dbReference type="ARBA" id="ARBA00001954"/>
    </source>
</evidence>
<dbReference type="EMBL" id="JBJKFK010008433">
    <property type="protein sequence ID" value="KAL3307068.1"/>
    <property type="molecule type" value="Genomic_DNA"/>
</dbReference>
<dbReference type="Proteomes" id="UP001626550">
    <property type="component" value="Unassembled WGS sequence"/>
</dbReference>
<comment type="caution">
    <text evidence="8">The sequence shown here is derived from an EMBL/GenBank/DDBJ whole genome shotgun (WGS) entry which is preliminary data.</text>
</comment>
<keyword evidence="6" id="KW-0503">Monooxygenase</keyword>
<evidence type="ECO:0000313" key="8">
    <source>
        <dbReference type="EMBL" id="KAL3307068.1"/>
    </source>
</evidence>
<dbReference type="InterPro" id="IPR036329">
    <property type="entry name" value="Aro-AA_hydroxylase_C_sf"/>
</dbReference>
<dbReference type="AlphaFoldDB" id="A0ABD2PJH5"/>
<dbReference type="InterPro" id="IPR001273">
    <property type="entry name" value="ArAA_hydroxylase"/>
</dbReference>
<evidence type="ECO:0000259" key="7">
    <source>
        <dbReference type="PROSITE" id="PS51410"/>
    </source>
</evidence>
<keyword evidence="3" id="KW-0479">Metal-binding</keyword>
<gene>
    <name evidence="8" type="primary">TPH2_2</name>
    <name evidence="8" type="ORF">Ciccas_014427</name>
</gene>
<name>A0ABD2PJH5_9PLAT</name>
<dbReference type="SUPFAM" id="SSF56534">
    <property type="entry name" value="Aromatic aminoacid monoxygenases, catalytic and oligomerization domains"/>
    <property type="match status" value="1"/>
</dbReference>
<dbReference type="InterPro" id="IPR019774">
    <property type="entry name" value="Aromatic-AA_hydroxylase_C"/>
</dbReference>
<keyword evidence="5" id="KW-0408">Iron</keyword>
<sequence length="245" mass="28076">MSTAEVKPFTALAPRKQESDLDLDKKSAFSLLIDPADVSSTLVELGTAIRKCGSEVAFTHLETRKSSTKASGLQLFVELQARDPTQVHELINDMNLNCKMPCVRMLGQQKISSLDNNCKTNSFELLNCPWFPTQIEHLDKVSNRVLMYGSELDADHPGFKDEEYRKRRLMFADVAFHYKHGQKIPRIEYTESEKQTWKAVYNGLTKMYPTHACKEHNENLPLLQKYAGYREDDLPQLEDVSNFLK</sequence>
<dbReference type="Pfam" id="PF00351">
    <property type="entry name" value="Biopterin_H"/>
    <property type="match status" value="1"/>
</dbReference>
<dbReference type="GO" id="GO:0046872">
    <property type="term" value="F:metal ion binding"/>
    <property type="evidence" value="ECO:0007669"/>
    <property type="project" value="UniProtKB-KW"/>
</dbReference>
<protein>
    <submittedName>
        <fullName evidence="8">Tryptophan 5-hydroxylase 2</fullName>
    </submittedName>
</protein>
<dbReference type="GO" id="GO:0004497">
    <property type="term" value="F:monooxygenase activity"/>
    <property type="evidence" value="ECO:0007669"/>
    <property type="project" value="UniProtKB-KW"/>
</dbReference>
<reference evidence="8 9" key="1">
    <citation type="submission" date="2024-11" db="EMBL/GenBank/DDBJ databases">
        <title>Adaptive evolution of stress response genes in parasites aligns with host niche diversity.</title>
        <authorList>
            <person name="Hahn C."/>
            <person name="Resl P."/>
        </authorList>
    </citation>
    <scope>NUCLEOTIDE SEQUENCE [LARGE SCALE GENOMIC DNA]</scope>
    <source>
        <strain evidence="8">EGGRZ-B1_66</strain>
        <tissue evidence="8">Body</tissue>
    </source>
</reference>
<feature type="non-terminal residue" evidence="8">
    <location>
        <position position="245"/>
    </location>
</feature>
<feature type="domain" description="Biopterin-dependent aromatic amino acid hydroxylase family profile" evidence="7">
    <location>
        <begin position="115"/>
        <end position="245"/>
    </location>
</feature>
<dbReference type="PANTHER" id="PTHR11473:SF16">
    <property type="entry name" value="TRYPTOPHAN 5-HYDROXYLASE 2"/>
    <property type="match status" value="1"/>
</dbReference>
<accession>A0ABD2PJH5</accession>
<keyword evidence="4" id="KW-0560">Oxidoreductase</keyword>
<evidence type="ECO:0000256" key="5">
    <source>
        <dbReference type="ARBA" id="ARBA00023004"/>
    </source>
</evidence>
<dbReference type="PROSITE" id="PS51410">
    <property type="entry name" value="BH4_AAA_HYDROXYL_2"/>
    <property type="match status" value="1"/>
</dbReference>
<evidence type="ECO:0000256" key="6">
    <source>
        <dbReference type="ARBA" id="ARBA00023033"/>
    </source>
</evidence>
<keyword evidence="9" id="KW-1185">Reference proteome</keyword>
<dbReference type="PANTHER" id="PTHR11473">
    <property type="entry name" value="AROMATIC AMINO ACID HYDROXYLASE"/>
    <property type="match status" value="1"/>
</dbReference>
<dbReference type="InterPro" id="IPR036951">
    <property type="entry name" value="ArAA_hydroxylase_sf"/>
</dbReference>
<evidence type="ECO:0000256" key="2">
    <source>
        <dbReference type="ARBA" id="ARBA00009712"/>
    </source>
</evidence>
<proteinExistence type="inferred from homology"/>
<dbReference type="Gene3D" id="1.10.800.10">
    <property type="entry name" value="Aromatic amino acid hydroxylase"/>
    <property type="match status" value="1"/>
</dbReference>
<organism evidence="8 9">
    <name type="scientific">Cichlidogyrus casuarinus</name>
    <dbReference type="NCBI Taxonomy" id="1844966"/>
    <lineage>
        <taxon>Eukaryota</taxon>
        <taxon>Metazoa</taxon>
        <taxon>Spiralia</taxon>
        <taxon>Lophotrochozoa</taxon>
        <taxon>Platyhelminthes</taxon>
        <taxon>Monogenea</taxon>
        <taxon>Monopisthocotylea</taxon>
        <taxon>Dactylogyridea</taxon>
        <taxon>Ancyrocephalidae</taxon>
        <taxon>Cichlidogyrus</taxon>
    </lineage>
</organism>
<comment type="cofactor">
    <cofactor evidence="1">
        <name>Fe(2+)</name>
        <dbReference type="ChEBI" id="CHEBI:29033"/>
    </cofactor>
</comment>
<evidence type="ECO:0000313" key="9">
    <source>
        <dbReference type="Proteomes" id="UP001626550"/>
    </source>
</evidence>
<evidence type="ECO:0000256" key="4">
    <source>
        <dbReference type="ARBA" id="ARBA00023002"/>
    </source>
</evidence>